<feature type="transmembrane region" description="Helical" evidence="1">
    <location>
        <begin position="95"/>
        <end position="115"/>
    </location>
</feature>
<keyword evidence="1" id="KW-0812">Transmembrane</keyword>
<organism evidence="2 3">
    <name type="scientific">Marinomonas algarum</name>
    <dbReference type="NCBI Taxonomy" id="2883105"/>
    <lineage>
        <taxon>Bacteria</taxon>
        <taxon>Pseudomonadati</taxon>
        <taxon>Pseudomonadota</taxon>
        <taxon>Gammaproteobacteria</taxon>
        <taxon>Oceanospirillales</taxon>
        <taxon>Oceanospirillaceae</taxon>
        <taxon>Marinomonas</taxon>
    </lineage>
</organism>
<dbReference type="Proteomes" id="UP001139095">
    <property type="component" value="Unassembled WGS sequence"/>
</dbReference>
<dbReference type="Pfam" id="PF03594">
    <property type="entry name" value="BenE"/>
    <property type="match status" value="1"/>
</dbReference>
<proteinExistence type="predicted"/>
<feature type="transmembrane region" description="Helical" evidence="1">
    <location>
        <begin position="299"/>
        <end position="332"/>
    </location>
</feature>
<dbReference type="AlphaFoldDB" id="A0A9X1LD46"/>
<feature type="transmembrane region" description="Helical" evidence="1">
    <location>
        <begin position="206"/>
        <end position="229"/>
    </location>
</feature>
<accession>A0A9X1LD46</accession>
<feature type="transmembrane region" description="Helical" evidence="1">
    <location>
        <begin position="127"/>
        <end position="147"/>
    </location>
</feature>
<dbReference type="PANTHER" id="PTHR30199:SF0">
    <property type="entry name" value="INNER MEMBRANE PROTEIN YDCO"/>
    <property type="match status" value="1"/>
</dbReference>
<keyword evidence="1" id="KW-0472">Membrane</keyword>
<dbReference type="RefSeq" id="WP_226755111.1">
    <property type="nucleotide sequence ID" value="NZ_JAJATW010000022.1"/>
</dbReference>
<evidence type="ECO:0000313" key="2">
    <source>
        <dbReference type="EMBL" id="MCB5162764.1"/>
    </source>
</evidence>
<dbReference type="GO" id="GO:0042925">
    <property type="term" value="F:benzoate transmembrane transporter activity"/>
    <property type="evidence" value="ECO:0007669"/>
    <property type="project" value="InterPro"/>
</dbReference>
<keyword evidence="1" id="KW-1133">Transmembrane helix</keyword>
<dbReference type="PANTHER" id="PTHR30199">
    <property type="entry name" value="MFS FAMILY TRANSPORTER, PREDICTED SUBSTRATE BENZOATE"/>
    <property type="match status" value="1"/>
</dbReference>
<comment type="caution">
    <text evidence="2">The sequence shown here is derived from an EMBL/GenBank/DDBJ whole genome shotgun (WGS) entry which is preliminary data.</text>
</comment>
<evidence type="ECO:0000313" key="3">
    <source>
        <dbReference type="Proteomes" id="UP001139095"/>
    </source>
</evidence>
<reference evidence="2" key="1">
    <citation type="submission" date="2021-10" db="EMBL/GenBank/DDBJ databases">
        <title>Marinomonas pontica sp. nov., isolated from the Black Sea.</title>
        <authorList>
            <person name="Zhao L.-H."/>
            <person name="Xue J.-H."/>
        </authorList>
    </citation>
    <scope>NUCLEOTIDE SEQUENCE</scope>
    <source>
        <strain evidence="2">E8</strain>
    </source>
</reference>
<dbReference type="NCBIfam" id="TIGR00843">
    <property type="entry name" value="benE"/>
    <property type="match status" value="1"/>
</dbReference>
<keyword evidence="3" id="KW-1185">Reference proteome</keyword>
<feature type="transmembrane region" description="Helical" evidence="1">
    <location>
        <begin position="12"/>
        <end position="32"/>
    </location>
</feature>
<gene>
    <name evidence="2" type="ORF">LG368_12755</name>
</gene>
<feature type="transmembrane region" description="Helical" evidence="1">
    <location>
        <begin position="167"/>
        <end position="185"/>
    </location>
</feature>
<dbReference type="EMBL" id="JAJATW010000022">
    <property type="protein sequence ID" value="MCB5162764.1"/>
    <property type="molecule type" value="Genomic_DNA"/>
</dbReference>
<dbReference type="GO" id="GO:0005886">
    <property type="term" value="C:plasma membrane"/>
    <property type="evidence" value="ECO:0007669"/>
    <property type="project" value="TreeGrafter"/>
</dbReference>
<sequence>MGTVIKDMSLSAFVAGFVAVLIGFSSSVAIVFQAARAAGADSSLIVSWIMALGLGMGATCFFLSLWYKSPVITAWSTPGAALLATSLDNISYAEAIGVFVFAGLLTVITGISGLFDKVMRLVPLQLACAMLAGVLFKFGLSIFDSMMSDVLLVSTMLLTYLVSKQVIPRYSILLVLVVGVVMVLGRSDESLMSGIPFELGRFLWVWPEWNLGALVGIGVPLYIVTMTSQNIPGVAVMRSSGYNTPVSPLISWTGVTSVLLAPLGGFAFNLAAITAAICSGNECHKDPKRRYIAGLSAGIFYWLAGLAGTSVVALFSIFPSTMISALAGIALLGTIGMNLKSAIADDENREAALITFLVTVSGVSFLEIASAFWGILFGAICLLISKIKR</sequence>
<name>A0A9X1LD46_9GAMM</name>
<protein>
    <submittedName>
        <fullName evidence="2">Benzoate/H(+) symporter BenE family transporter</fullName>
    </submittedName>
</protein>
<dbReference type="InterPro" id="IPR004711">
    <property type="entry name" value="Benzoate_Transporter"/>
</dbReference>
<feature type="transmembrane region" description="Helical" evidence="1">
    <location>
        <begin position="352"/>
        <end position="384"/>
    </location>
</feature>
<feature type="transmembrane region" description="Helical" evidence="1">
    <location>
        <begin position="249"/>
        <end position="278"/>
    </location>
</feature>
<feature type="transmembrane region" description="Helical" evidence="1">
    <location>
        <begin position="44"/>
        <end position="67"/>
    </location>
</feature>
<evidence type="ECO:0000256" key="1">
    <source>
        <dbReference type="SAM" id="Phobius"/>
    </source>
</evidence>